<keyword evidence="3" id="KW-0812">Transmembrane</keyword>
<protein>
    <submittedName>
        <fullName evidence="5">Transcriptional attenuator, LytR family</fullName>
    </submittedName>
</protein>
<feature type="region of interest" description="Disordered" evidence="2">
    <location>
        <begin position="434"/>
        <end position="474"/>
    </location>
</feature>
<organism evidence="5 6">
    <name type="scientific">Nocardioides terrae</name>
    <dbReference type="NCBI Taxonomy" id="574651"/>
    <lineage>
        <taxon>Bacteria</taxon>
        <taxon>Bacillati</taxon>
        <taxon>Actinomycetota</taxon>
        <taxon>Actinomycetes</taxon>
        <taxon>Propionibacteriales</taxon>
        <taxon>Nocardioidaceae</taxon>
        <taxon>Nocardioides</taxon>
    </lineage>
</organism>
<evidence type="ECO:0000256" key="3">
    <source>
        <dbReference type="SAM" id="Phobius"/>
    </source>
</evidence>
<feature type="transmembrane region" description="Helical" evidence="3">
    <location>
        <begin position="91"/>
        <end position="111"/>
    </location>
</feature>
<evidence type="ECO:0000256" key="2">
    <source>
        <dbReference type="SAM" id="MobiDB-lite"/>
    </source>
</evidence>
<feature type="transmembrane region" description="Helical" evidence="3">
    <location>
        <begin position="123"/>
        <end position="142"/>
    </location>
</feature>
<evidence type="ECO:0000259" key="4">
    <source>
        <dbReference type="Pfam" id="PF03816"/>
    </source>
</evidence>
<dbReference type="STRING" id="574651.SAMN04487968_101341"/>
<evidence type="ECO:0000313" key="5">
    <source>
        <dbReference type="EMBL" id="SFB75709.1"/>
    </source>
</evidence>
<keyword evidence="6" id="KW-1185">Reference proteome</keyword>
<dbReference type="InterPro" id="IPR004474">
    <property type="entry name" value="LytR_CpsA_psr"/>
</dbReference>
<proteinExistence type="inferred from homology"/>
<dbReference type="AlphaFoldDB" id="A0A1I1DL45"/>
<keyword evidence="3" id="KW-1133">Transmembrane helix</keyword>
<dbReference type="Pfam" id="PF03816">
    <property type="entry name" value="LytR_cpsA_psr"/>
    <property type="match status" value="1"/>
</dbReference>
<dbReference type="PANTHER" id="PTHR33392:SF6">
    <property type="entry name" value="POLYISOPRENYL-TEICHOIC ACID--PEPTIDOGLYCAN TEICHOIC ACID TRANSFERASE TAGU"/>
    <property type="match status" value="1"/>
</dbReference>
<dbReference type="OrthoDB" id="3573673at2"/>
<dbReference type="NCBIfam" id="TIGR00350">
    <property type="entry name" value="lytR_cpsA_psr"/>
    <property type="match status" value="1"/>
</dbReference>
<feature type="domain" description="Cell envelope-related transcriptional attenuator" evidence="4">
    <location>
        <begin position="189"/>
        <end position="361"/>
    </location>
</feature>
<dbReference type="EMBL" id="FOLB01000001">
    <property type="protein sequence ID" value="SFB75709.1"/>
    <property type="molecule type" value="Genomic_DNA"/>
</dbReference>
<evidence type="ECO:0000313" key="6">
    <source>
        <dbReference type="Proteomes" id="UP000198832"/>
    </source>
</evidence>
<sequence>MSQPRPSVRTSCAERAARVRYRRAFSLLVMTLVVPGSAQVVAGNARVGRIAMRVWAGLLLLGLGTLVLAVLDRGRALTLFTNPSVLQLLRLGLMAIAVAWAALLVDAWRISQPLSLMLTHRRVLLGVNGVMCLVVGGVLLFGSHTVGVMRSTVMATFAGNEVVGAHDGRFNVLLIGGDSDGGKTRWGLRTDSMTVASIDASTGKTVLIGLPRNMSDFPFKKGSVLAKRFPHGYDCDECYLNSLSTWAADHRDVFAGEDNPGIAATIEGIEGITGLDINYWALVNLSGFQGLVDAVGGVTLNVRTPIPVGIPGDKFYTHLKTGTRKLNGWETLWYARARHDSDDYSRMARQKCVMAAMLQQVSPQKVLTNFDEIAKAGSNMVSTSIPASQVGRFVSLALKAKSQKVATVSLVPPAIVTAHPDIAKVRSMITTAIDRAEGKKVPKKTRTPTSGAPSGGSTAPAEQPEGNAVVTGGSIGSLQTGYAANQSDDLASAC</sequence>
<accession>A0A1I1DL45</accession>
<dbReference type="Proteomes" id="UP000198832">
    <property type="component" value="Unassembled WGS sequence"/>
</dbReference>
<comment type="similarity">
    <text evidence="1">Belongs to the LytR/CpsA/Psr (LCP) family.</text>
</comment>
<keyword evidence="3" id="KW-0472">Membrane</keyword>
<dbReference type="InterPro" id="IPR050922">
    <property type="entry name" value="LytR/CpsA/Psr_CW_biosynth"/>
</dbReference>
<reference evidence="5 6" key="1">
    <citation type="submission" date="2016-10" db="EMBL/GenBank/DDBJ databases">
        <authorList>
            <person name="de Groot N.N."/>
        </authorList>
    </citation>
    <scope>NUCLEOTIDE SEQUENCE [LARGE SCALE GENOMIC DNA]</scope>
    <source>
        <strain evidence="5 6">CGMCC 1.7056</strain>
    </source>
</reference>
<feature type="transmembrane region" description="Helical" evidence="3">
    <location>
        <begin position="52"/>
        <end position="71"/>
    </location>
</feature>
<dbReference type="RefSeq" id="WP_091119432.1">
    <property type="nucleotide sequence ID" value="NZ_FOLB01000001.1"/>
</dbReference>
<dbReference type="Gene3D" id="3.40.630.190">
    <property type="entry name" value="LCP protein"/>
    <property type="match status" value="1"/>
</dbReference>
<feature type="compositionally biased region" description="Polar residues" evidence="2">
    <location>
        <begin position="447"/>
        <end position="457"/>
    </location>
</feature>
<evidence type="ECO:0000256" key="1">
    <source>
        <dbReference type="ARBA" id="ARBA00006068"/>
    </source>
</evidence>
<gene>
    <name evidence="5" type="ORF">SAMN04487968_101341</name>
</gene>
<name>A0A1I1DL45_9ACTN</name>
<dbReference type="PANTHER" id="PTHR33392">
    <property type="entry name" value="POLYISOPRENYL-TEICHOIC ACID--PEPTIDOGLYCAN TEICHOIC ACID TRANSFERASE TAGU"/>
    <property type="match status" value="1"/>
</dbReference>